<evidence type="ECO:0000313" key="6">
    <source>
        <dbReference type="EMBL" id="KAK4416584.1"/>
    </source>
</evidence>
<dbReference type="AlphaFoldDB" id="A0AAE2CBZ6"/>
<dbReference type="Proteomes" id="UP001293254">
    <property type="component" value="Unassembled WGS sequence"/>
</dbReference>
<dbReference type="InterPro" id="IPR034086">
    <property type="entry name" value="PMEI_plant"/>
</dbReference>
<feature type="chain" id="PRO_5042216359" description="Pectinesterase inhibitor domain-containing protein" evidence="4">
    <location>
        <begin position="24"/>
        <end position="201"/>
    </location>
</feature>
<evidence type="ECO:0000256" key="3">
    <source>
        <dbReference type="ARBA" id="ARBA00038471"/>
    </source>
</evidence>
<feature type="signal peptide" evidence="4">
    <location>
        <begin position="1"/>
        <end position="23"/>
    </location>
</feature>
<feature type="domain" description="Pectinesterase inhibitor" evidence="5">
    <location>
        <begin position="35"/>
        <end position="179"/>
    </location>
</feature>
<evidence type="ECO:0000256" key="2">
    <source>
        <dbReference type="ARBA" id="ARBA00023157"/>
    </source>
</evidence>
<dbReference type="Pfam" id="PF04043">
    <property type="entry name" value="PMEI"/>
    <property type="match status" value="1"/>
</dbReference>
<comment type="caution">
    <text evidence="6">The sequence shown here is derived from an EMBL/GenBank/DDBJ whole genome shotgun (WGS) entry which is preliminary data.</text>
</comment>
<dbReference type="InterPro" id="IPR052421">
    <property type="entry name" value="PCW_Enzyme_Inhibitor"/>
</dbReference>
<protein>
    <recommendedName>
        <fullName evidence="5">Pectinesterase inhibitor domain-containing protein</fullName>
    </recommendedName>
</protein>
<dbReference type="SMART" id="SM00856">
    <property type="entry name" value="PMEI"/>
    <property type="match status" value="1"/>
</dbReference>
<dbReference type="NCBIfam" id="TIGR01614">
    <property type="entry name" value="PME_inhib"/>
    <property type="match status" value="1"/>
</dbReference>
<dbReference type="InterPro" id="IPR035513">
    <property type="entry name" value="Invertase/methylesterase_inhib"/>
</dbReference>
<proteinExistence type="inferred from homology"/>
<keyword evidence="1 4" id="KW-0732">Signal</keyword>
<evidence type="ECO:0000313" key="7">
    <source>
        <dbReference type="Proteomes" id="UP001293254"/>
    </source>
</evidence>
<comment type="similarity">
    <text evidence="3">Belongs to the PMEI family.</text>
</comment>
<evidence type="ECO:0000259" key="5">
    <source>
        <dbReference type="SMART" id="SM00856"/>
    </source>
</evidence>
<dbReference type="CDD" id="cd15797">
    <property type="entry name" value="PMEI"/>
    <property type="match status" value="1"/>
</dbReference>
<organism evidence="6 7">
    <name type="scientific">Sesamum alatum</name>
    <dbReference type="NCBI Taxonomy" id="300844"/>
    <lineage>
        <taxon>Eukaryota</taxon>
        <taxon>Viridiplantae</taxon>
        <taxon>Streptophyta</taxon>
        <taxon>Embryophyta</taxon>
        <taxon>Tracheophyta</taxon>
        <taxon>Spermatophyta</taxon>
        <taxon>Magnoliopsida</taxon>
        <taxon>eudicotyledons</taxon>
        <taxon>Gunneridae</taxon>
        <taxon>Pentapetalae</taxon>
        <taxon>asterids</taxon>
        <taxon>lamiids</taxon>
        <taxon>Lamiales</taxon>
        <taxon>Pedaliaceae</taxon>
        <taxon>Sesamum</taxon>
    </lineage>
</organism>
<name>A0AAE2CBZ6_9LAMI</name>
<dbReference type="Gene3D" id="1.20.140.40">
    <property type="entry name" value="Invertase/pectin methylesterase inhibitor family protein"/>
    <property type="match status" value="1"/>
</dbReference>
<keyword evidence="2" id="KW-1015">Disulfide bond</keyword>
<dbReference type="PANTHER" id="PTHR36710:SF4">
    <property type="entry name" value="PLANT INVERTASE_PECTIN METHYLESTERASE INHIBITOR SUPERFAMILY PROTEIN"/>
    <property type="match status" value="1"/>
</dbReference>
<evidence type="ECO:0000256" key="4">
    <source>
        <dbReference type="SAM" id="SignalP"/>
    </source>
</evidence>
<dbReference type="InterPro" id="IPR006501">
    <property type="entry name" value="Pectinesterase_inhib_dom"/>
</dbReference>
<dbReference type="EMBL" id="JACGWO010000010">
    <property type="protein sequence ID" value="KAK4416584.1"/>
    <property type="molecule type" value="Genomic_DNA"/>
</dbReference>
<dbReference type="PANTHER" id="PTHR36710">
    <property type="entry name" value="PECTINESTERASE INHIBITOR-LIKE"/>
    <property type="match status" value="1"/>
</dbReference>
<reference evidence="6" key="1">
    <citation type="submission" date="2020-06" db="EMBL/GenBank/DDBJ databases">
        <authorList>
            <person name="Li T."/>
            <person name="Hu X."/>
            <person name="Zhang T."/>
            <person name="Song X."/>
            <person name="Zhang H."/>
            <person name="Dai N."/>
            <person name="Sheng W."/>
            <person name="Hou X."/>
            <person name="Wei L."/>
        </authorList>
    </citation>
    <scope>NUCLEOTIDE SEQUENCE</scope>
    <source>
        <strain evidence="6">3651</strain>
        <tissue evidence="6">Leaf</tissue>
    </source>
</reference>
<dbReference type="GO" id="GO:0046910">
    <property type="term" value="F:pectinesterase inhibitor activity"/>
    <property type="evidence" value="ECO:0007669"/>
    <property type="project" value="InterPro"/>
</dbReference>
<gene>
    <name evidence="6" type="ORF">Salat_2483900</name>
</gene>
<dbReference type="SUPFAM" id="SSF101148">
    <property type="entry name" value="Plant invertase/pectin methylesterase inhibitor"/>
    <property type="match status" value="1"/>
</dbReference>
<keyword evidence="7" id="KW-1185">Reference proteome</keyword>
<reference evidence="6" key="2">
    <citation type="journal article" date="2024" name="Plant">
        <title>Genomic evolution and insights into agronomic trait innovations of Sesamum species.</title>
        <authorList>
            <person name="Miao H."/>
            <person name="Wang L."/>
            <person name="Qu L."/>
            <person name="Liu H."/>
            <person name="Sun Y."/>
            <person name="Le M."/>
            <person name="Wang Q."/>
            <person name="Wei S."/>
            <person name="Zheng Y."/>
            <person name="Lin W."/>
            <person name="Duan Y."/>
            <person name="Cao H."/>
            <person name="Xiong S."/>
            <person name="Wang X."/>
            <person name="Wei L."/>
            <person name="Li C."/>
            <person name="Ma Q."/>
            <person name="Ju M."/>
            <person name="Zhao R."/>
            <person name="Li G."/>
            <person name="Mu C."/>
            <person name="Tian Q."/>
            <person name="Mei H."/>
            <person name="Zhang T."/>
            <person name="Gao T."/>
            <person name="Zhang H."/>
        </authorList>
    </citation>
    <scope>NUCLEOTIDE SEQUENCE</scope>
    <source>
        <strain evidence="6">3651</strain>
    </source>
</reference>
<evidence type="ECO:0000256" key="1">
    <source>
        <dbReference type="ARBA" id="ARBA00022729"/>
    </source>
</evidence>
<accession>A0AAE2CBZ6</accession>
<sequence length="201" mass="22961">MMMRLPFITSVIVVNMFLPSLLSTQTVAELYIVKAPNKLFTHICPKTKYPKMCFHILKLSRKTCRASSLRSLAVGSLDIALFQAKTSADMLNILLKRERNRSNRKEHYEDCRDNYKVAVEKIREAKTKFSRNEFALARMCLEVAAKVPVSCQRAFGDPPAQVTRVNETADALFDIALVVVKELEEVRRSRDQLGLHVVMKE</sequence>